<sequence>MPHLIETKVLDAKKEIKDDMRTQVAKLAENLVQICVAADHSASLVGITNQLGDSTFGVVHHRLAPTFSIVVLWVIGRHGTASWNFSVMHRLLPISTEWILSFRAQHTGTKGKVRPSVTHQVKSVIIMPTFFRSSWPFRSLLGHSVHAFFQTSNT</sequence>
<evidence type="ECO:0000313" key="2">
    <source>
        <dbReference type="Proteomes" id="UP000011115"/>
    </source>
</evidence>
<reference evidence="2" key="1">
    <citation type="journal article" date="2011" name="Nature">
        <title>Genome sequence and analysis of the tuber crop potato.</title>
        <authorList>
            <consortium name="The Potato Genome Sequencing Consortium"/>
        </authorList>
    </citation>
    <scope>NUCLEOTIDE SEQUENCE [LARGE SCALE GENOMIC DNA]</scope>
    <source>
        <strain evidence="2">cv. DM1-3 516 R44</strain>
    </source>
</reference>
<dbReference type="EnsemblPlants" id="PGSC0003DMT400094958">
    <property type="protein sequence ID" value="PGSC0003DMT400094958"/>
    <property type="gene ID" value="PGSC0003DMG400044529"/>
</dbReference>
<protein>
    <submittedName>
        <fullName evidence="1">Uncharacterized protein</fullName>
    </submittedName>
</protein>
<reference evidence="1" key="2">
    <citation type="submission" date="2015-06" db="UniProtKB">
        <authorList>
            <consortium name="EnsemblPlants"/>
        </authorList>
    </citation>
    <scope>IDENTIFICATION</scope>
    <source>
        <strain evidence="1">DM1-3 516 R44</strain>
    </source>
</reference>
<organism evidence="1 2">
    <name type="scientific">Solanum tuberosum</name>
    <name type="common">Potato</name>
    <dbReference type="NCBI Taxonomy" id="4113"/>
    <lineage>
        <taxon>Eukaryota</taxon>
        <taxon>Viridiplantae</taxon>
        <taxon>Streptophyta</taxon>
        <taxon>Embryophyta</taxon>
        <taxon>Tracheophyta</taxon>
        <taxon>Spermatophyta</taxon>
        <taxon>Magnoliopsida</taxon>
        <taxon>eudicotyledons</taxon>
        <taxon>Gunneridae</taxon>
        <taxon>Pentapetalae</taxon>
        <taxon>asterids</taxon>
        <taxon>lamiids</taxon>
        <taxon>Solanales</taxon>
        <taxon>Solanaceae</taxon>
        <taxon>Solanoideae</taxon>
        <taxon>Solaneae</taxon>
        <taxon>Solanum</taxon>
    </lineage>
</organism>
<accession>M1DV91</accession>
<dbReference type="AlphaFoldDB" id="M1DV91"/>
<dbReference type="InParanoid" id="M1DV91"/>
<evidence type="ECO:0000313" key="1">
    <source>
        <dbReference type="EnsemblPlants" id="PGSC0003DMT400094958"/>
    </source>
</evidence>
<dbReference type="HOGENOM" id="CLU_129007_0_1_1"/>
<name>M1DV91_SOLTU</name>
<dbReference type="Proteomes" id="UP000011115">
    <property type="component" value="Unassembled WGS sequence"/>
</dbReference>
<proteinExistence type="predicted"/>
<dbReference type="PaxDb" id="4113-PGSC0003DMT400094958"/>
<keyword evidence="2" id="KW-1185">Reference proteome</keyword>
<dbReference type="Gramene" id="PGSC0003DMT400094958">
    <property type="protein sequence ID" value="PGSC0003DMT400094958"/>
    <property type="gene ID" value="PGSC0003DMG400044529"/>
</dbReference>